<reference evidence="3" key="1">
    <citation type="journal article" date="2017" name="Genome Biol.">
        <title>Comparative genomics reveals high biological diversity and specific adaptations in the industrially and medically important fungal genus Aspergillus.</title>
        <authorList>
            <person name="de Vries R.P."/>
            <person name="Riley R."/>
            <person name="Wiebenga A."/>
            <person name="Aguilar-Osorio G."/>
            <person name="Amillis S."/>
            <person name="Uchima C.A."/>
            <person name="Anderluh G."/>
            <person name="Asadollahi M."/>
            <person name="Askin M."/>
            <person name="Barry K."/>
            <person name="Battaglia E."/>
            <person name="Bayram O."/>
            <person name="Benocci T."/>
            <person name="Braus-Stromeyer S.A."/>
            <person name="Caldana C."/>
            <person name="Canovas D."/>
            <person name="Cerqueira G.C."/>
            <person name="Chen F."/>
            <person name="Chen W."/>
            <person name="Choi C."/>
            <person name="Clum A."/>
            <person name="Dos Santos R.A."/>
            <person name="Damasio A.R."/>
            <person name="Diallinas G."/>
            <person name="Emri T."/>
            <person name="Fekete E."/>
            <person name="Flipphi M."/>
            <person name="Freyberg S."/>
            <person name="Gallo A."/>
            <person name="Gournas C."/>
            <person name="Habgood R."/>
            <person name="Hainaut M."/>
            <person name="Harispe M.L."/>
            <person name="Henrissat B."/>
            <person name="Hilden K.S."/>
            <person name="Hope R."/>
            <person name="Hossain A."/>
            <person name="Karabika E."/>
            <person name="Karaffa L."/>
            <person name="Karanyi Z."/>
            <person name="Krasevec N."/>
            <person name="Kuo A."/>
            <person name="Kusch H."/>
            <person name="LaButti K."/>
            <person name="Lagendijk E.L."/>
            <person name="Lapidus A."/>
            <person name="Levasseur A."/>
            <person name="Lindquist E."/>
            <person name="Lipzen A."/>
            <person name="Logrieco A.F."/>
            <person name="MacCabe A."/>
            <person name="Maekelae M.R."/>
            <person name="Malavazi I."/>
            <person name="Melin P."/>
            <person name="Meyer V."/>
            <person name="Mielnichuk N."/>
            <person name="Miskei M."/>
            <person name="Molnar A.P."/>
            <person name="Mule G."/>
            <person name="Ngan C.Y."/>
            <person name="Orejas M."/>
            <person name="Orosz E."/>
            <person name="Ouedraogo J.P."/>
            <person name="Overkamp K.M."/>
            <person name="Park H.-S."/>
            <person name="Perrone G."/>
            <person name="Piumi F."/>
            <person name="Punt P.J."/>
            <person name="Ram A.F."/>
            <person name="Ramon A."/>
            <person name="Rauscher S."/>
            <person name="Record E."/>
            <person name="Riano-Pachon D.M."/>
            <person name="Robert V."/>
            <person name="Roehrig J."/>
            <person name="Ruller R."/>
            <person name="Salamov A."/>
            <person name="Salih N.S."/>
            <person name="Samson R.A."/>
            <person name="Sandor E."/>
            <person name="Sanguinetti M."/>
            <person name="Schuetze T."/>
            <person name="Sepcic K."/>
            <person name="Shelest E."/>
            <person name="Sherlock G."/>
            <person name="Sophianopoulou V."/>
            <person name="Squina F.M."/>
            <person name="Sun H."/>
            <person name="Susca A."/>
            <person name="Todd R.B."/>
            <person name="Tsang A."/>
            <person name="Unkles S.E."/>
            <person name="van de Wiele N."/>
            <person name="van Rossen-Uffink D."/>
            <person name="Oliveira J.V."/>
            <person name="Vesth T.C."/>
            <person name="Visser J."/>
            <person name="Yu J.-H."/>
            <person name="Zhou M."/>
            <person name="Andersen M.R."/>
            <person name="Archer D.B."/>
            <person name="Baker S.E."/>
            <person name="Benoit I."/>
            <person name="Brakhage A.A."/>
            <person name="Braus G.H."/>
            <person name="Fischer R."/>
            <person name="Frisvad J.C."/>
            <person name="Goldman G.H."/>
            <person name="Houbraken J."/>
            <person name="Oakley B."/>
            <person name="Pocsi I."/>
            <person name="Scazzocchio C."/>
            <person name="Seiboth B."/>
            <person name="vanKuyk P.A."/>
            <person name="Wortman J."/>
            <person name="Dyer P.S."/>
            <person name="Grigoriev I.V."/>
        </authorList>
    </citation>
    <scope>NUCLEOTIDE SEQUENCE [LARGE SCALE GENOMIC DNA]</scope>
    <source>
        <strain evidence="3">CBS 583.65</strain>
    </source>
</reference>
<dbReference type="RefSeq" id="XP_040667635.1">
    <property type="nucleotide sequence ID" value="XM_040817374.1"/>
</dbReference>
<gene>
    <name evidence="2" type="ORF">ASPVEDRAFT_83397</name>
</gene>
<evidence type="ECO:0000313" key="2">
    <source>
        <dbReference type="EMBL" id="OJJ01873.1"/>
    </source>
</evidence>
<dbReference type="VEuPathDB" id="FungiDB:ASPVEDRAFT_83397"/>
<name>A0A1L9PK68_ASPVE</name>
<dbReference type="EMBL" id="KV878128">
    <property type="protein sequence ID" value="OJJ01873.1"/>
    <property type="molecule type" value="Genomic_DNA"/>
</dbReference>
<feature type="chain" id="PRO_5013335872" evidence="1">
    <location>
        <begin position="21"/>
        <end position="60"/>
    </location>
</feature>
<evidence type="ECO:0000256" key="1">
    <source>
        <dbReference type="SAM" id="SignalP"/>
    </source>
</evidence>
<dbReference type="AlphaFoldDB" id="A0A1L9PK68"/>
<organism evidence="2 3">
    <name type="scientific">Aspergillus versicolor CBS 583.65</name>
    <dbReference type="NCBI Taxonomy" id="1036611"/>
    <lineage>
        <taxon>Eukaryota</taxon>
        <taxon>Fungi</taxon>
        <taxon>Dikarya</taxon>
        <taxon>Ascomycota</taxon>
        <taxon>Pezizomycotina</taxon>
        <taxon>Eurotiomycetes</taxon>
        <taxon>Eurotiomycetidae</taxon>
        <taxon>Eurotiales</taxon>
        <taxon>Aspergillaceae</taxon>
        <taxon>Aspergillus</taxon>
        <taxon>Aspergillus subgen. Nidulantes</taxon>
    </lineage>
</organism>
<evidence type="ECO:0000313" key="3">
    <source>
        <dbReference type="Proteomes" id="UP000184073"/>
    </source>
</evidence>
<feature type="signal peptide" evidence="1">
    <location>
        <begin position="1"/>
        <end position="20"/>
    </location>
</feature>
<accession>A0A1L9PK68</accession>
<protein>
    <submittedName>
        <fullName evidence="2">Uncharacterized protein</fullName>
    </submittedName>
</protein>
<keyword evidence="3" id="KW-1185">Reference proteome</keyword>
<dbReference type="GeneID" id="63732885"/>
<dbReference type="OrthoDB" id="10466423at2759"/>
<sequence>MRSSTFISLVVALFAFVAFAFPTALKPGLRMRAQAAEPIIPSQSIYLMNLEDIEPLDQNL</sequence>
<dbReference type="Proteomes" id="UP000184073">
    <property type="component" value="Unassembled WGS sequence"/>
</dbReference>
<proteinExistence type="predicted"/>
<keyword evidence="1" id="KW-0732">Signal</keyword>